<feature type="compositionally biased region" description="Polar residues" evidence="1">
    <location>
        <begin position="179"/>
        <end position="190"/>
    </location>
</feature>
<protein>
    <submittedName>
        <fullName evidence="2">Uncharacterized protein</fullName>
    </submittedName>
</protein>
<feature type="region of interest" description="Disordered" evidence="1">
    <location>
        <begin position="239"/>
        <end position="343"/>
    </location>
</feature>
<dbReference type="STRING" id="936435.F8QAU2"/>
<dbReference type="AlphaFoldDB" id="F8QAU2"/>
<evidence type="ECO:0000313" key="2">
    <source>
        <dbReference type="EMBL" id="EGN94328.1"/>
    </source>
</evidence>
<dbReference type="InParanoid" id="F8QAU2"/>
<dbReference type="HOGENOM" id="CLU_520797_0_0_1"/>
<keyword evidence="3" id="KW-1185">Reference proteome</keyword>
<accession>F8QAU2</accession>
<reference evidence="3" key="1">
    <citation type="journal article" date="2011" name="Science">
        <title>The plant cell wall-decomposing machinery underlies the functional diversity of forest fungi.</title>
        <authorList>
            <person name="Eastwood D.C."/>
            <person name="Floudas D."/>
            <person name="Binder M."/>
            <person name="Majcherczyk A."/>
            <person name="Schneider P."/>
            <person name="Aerts A."/>
            <person name="Asiegbu F.O."/>
            <person name="Baker S.E."/>
            <person name="Barry K."/>
            <person name="Bendiksby M."/>
            <person name="Blumentritt M."/>
            <person name="Coutinho P.M."/>
            <person name="Cullen D."/>
            <person name="de Vries R.P."/>
            <person name="Gathman A."/>
            <person name="Goodell B."/>
            <person name="Henrissat B."/>
            <person name="Ihrmark K."/>
            <person name="Kauserud H."/>
            <person name="Kohler A."/>
            <person name="LaButti K."/>
            <person name="Lapidus A."/>
            <person name="Lavin J.L."/>
            <person name="Lee Y.-H."/>
            <person name="Lindquist E."/>
            <person name="Lilly W."/>
            <person name="Lucas S."/>
            <person name="Morin E."/>
            <person name="Murat C."/>
            <person name="Oguiza J.A."/>
            <person name="Park J."/>
            <person name="Pisabarro A.G."/>
            <person name="Riley R."/>
            <person name="Rosling A."/>
            <person name="Salamov A."/>
            <person name="Schmidt O."/>
            <person name="Schmutz J."/>
            <person name="Skrede I."/>
            <person name="Stenlid J."/>
            <person name="Wiebenga A."/>
            <person name="Xie X."/>
            <person name="Kuees U."/>
            <person name="Hibbett D.S."/>
            <person name="Hoffmeister D."/>
            <person name="Hoegberg N."/>
            <person name="Martin F."/>
            <person name="Grigoriev I.V."/>
            <person name="Watkinson S.C."/>
        </authorList>
    </citation>
    <scope>NUCLEOTIDE SEQUENCE [LARGE SCALE GENOMIC DNA]</scope>
    <source>
        <strain evidence="3">strain S7.3</strain>
    </source>
</reference>
<gene>
    <name evidence="2" type="ORF">SERLA73DRAFT_77744</name>
</gene>
<dbReference type="eggNOG" id="ENOG502RD0H">
    <property type="taxonomic scope" value="Eukaryota"/>
</dbReference>
<proteinExistence type="predicted"/>
<feature type="region of interest" description="Disordered" evidence="1">
    <location>
        <begin position="82"/>
        <end position="128"/>
    </location>
</feature>
<dbReference type="Proteomes" id="UP000008063">
    <property type="component" value="Unassembled WGS sequence"/>
</dbReference>
<evidence type="ECO:0000313" key="3">
    <source>
        <dbReference type="Proteomes" id="UP000008063"/>
    </source>
</evidence>
<feature type="compositionally biased region" description="Low complexity" evidence="1">
    <location>
        <begin position="301"/>
        <end position="314"/>
    </location>
</feature>
<feature type="compositionally biased region" description="Polar residues" evidence="1">
    <location>
        <begin position="323"/>
        <end position="343"/>
    </location>
</feature>
<evidence type="ECO:0000256" key="1">
    <source>
        <dbReference type="SAM" id="MobiDB-lite"/>
    </source>
</evidence>
<dbReference type="EMBL" id="GL945488">
    <property type="protein sequence ID" value="EGN94328.1"/>
    <property type="molecule type" value="Genomic_DNA"/>
</dbReference>
<dbReference type="OMA" id="HAHANQR"/>
<feature type="compositionally biased region" description="Low complexity" evidence="1">
    <location>
        <begin position="391"/>
        <end position="404"/>
    </location>
</feature>
<organism evidence="3">
    <name type="scientific">Serpula lacrymans var. lacrymans (strain S7.3)</name>
    <name type="common">Dry rot fungus</name>
    <dbReference type="NCBI Taxonomy" id="936435"/>
    <lineage>
        <taxon>Eukaryota</taxon>
        <taxon>Fungi</taxon>
        <taxon>Dikarya</taxon>
        <taxon>Basidiomycota</taxon>
        <taxon>Agaricomycotina</taxon>
        <taxon>Agaricomycetes</taxon>
        <taxon>Agaricomycetidae</taxon>
        <taxon>Boletales</taxon>
        <taxon>Coniophorineae</taxon>
        <taxon>Serpulaceae</taxon>
        <taxon>Serpula</taxon>
    </lineage>
</organism>
<feature type="region of interest" description="Disordered" evidence="1">
    <location>
        <begin position="391"/>
        <end position="479"/>
    </location>
</feature>
<feature type="compositionally biased region" description="Low complexity" evidence="1">
    <location>
        <begin position="88"/>
        <end position="104"/>
    </location>
</feature>
<name>F8QAU2_SERL3</name>
<sequence>MDLDYSMDDGTTLPLTGSQWVARASASTVSIDADIVRWQSSEPQNPALQALMKAAETSVYLPPRSSTSSSLRIESEVSELGKYDATSDLRSSTSGSSSSRPRSSMARRRPSNSSRLSSPATPLSPSIQGHTAHFLDLIKTVSGRIDENERLKRQRSARQQQPLQKPGLTDITSRRNVRSNHSMSCVQTAPENKGKIPATGRWSLPNLDTPTCEMRNKNELAMDVDAPVAIDIHVDSEQIPKDSEPSSLAAPVHSKAAKDHSSSSASENRDALRPETRSRLSSPASGGRGQTVAPSLPPQKRQAPSQPYPSQRSPPASPRLHPTLSQEAPRNTQMPSSQMSQRSFRPPVLGMRRAVNSTPVSAFSASQNIPYRQKGFKPPLAKKPSVANITHNTVTTSSSSTPENTRTHKRKTCEFDDSLASLPTPDLTPVQRSATVTTQSDSVAEPHDRSPSPFTEADSSFGDISFDMDALEETMQKYD</sequence>
<feature type="compositionally biased region" description="Basic and acidic residues" evidence="1">
    <location>
        <begin position="256"/>
        <end position="278"/>
    </location>
</feature>
<feature type="region of interest" description="Disordered" evidence="1">
    <location>
        <begin position="150"/>
        <end position="208"/>
    </location>
</feature>
<feature type="compositionally biased region" description="Polar residues" evidence="1">
    <location>
        <begin position="430"/>
        <end position="442"/>
    </location>
</feature>